<name>A0A4R9BD21_9MICO</name>
<evidence type="ECO:0000256" key="1">
    <source>
        <dbReference type="SAM" id="MobiDB-lite"/>
    </source>
</evidence>
<dbReference type="GO" id="GO:0009306">
    <property type="term" value="P:protein secretion"/>
    <property type="evidence" value="ECO:0007669"/>
    <property type="project" value="InterPro"/>
</dbReference>
<accession>A0A4R9BD21</accession>
<dbReference type="Pfam" id="PF01312">
    <property type="entry name" value="Bac_export_2"/>
    <property type="match status" value="1"/>
</dbReference>
<feature type="transmembrane region" description="Helical" evidence="2">
    <location>
        <begin position="31"/>
        <end position="52"/>
    </location>
</feature>
<dbReference type="RefSeq" id="WP_134522678.1">
    <property type="nucleotide sequence ID" value="NZ_SOHH01000040.1"/>
</dbReference>
<gene>
    <name evidence="3" type="ORF">E3T48_04705</name>
</gene>
<dbReference type="InterPro" id="IPR006135">
    <property type="entry name" value="T3SS_substrate_exporter"/>
</dbReference>
<evidence type="ECO:0000313" key="3">
    <source>
        <dbReference type="EMBL" id="TFD80765.1"/>
    </source>
</evidence>
<dbReference type="Proteomes" id="UP000298313">
    <property type="component" value="Unassembled WGS sequence"/>
</dbReference>
<dbReference type="PRINTS" id="PR00950">
    <property type="entry name" value="TYPE3IMSPROT"/>
</dbReference>
<comment type="caution">
    <text evidence="3">The sequence shown here is derived from an EMBL/GenBank/DDBJ whole genome shotgun (WGS) entry which is preliminary data.</text>
</comment>
<dbReference type="SUPFAM" id="SSF160544">
    <property type="entry name" value="EscU C-terminal domain-like"/>
    <property type="match status" value="1"/>
</dbReference>
<dbReference type="AlphaFoldDB" id="A0A4R9BD21"/>
<dbReference type="EMBL" id="SOHH01000040">
    <property type="protein sequence ID" value="TFD80765.1"/>
    <property type="molecule type" value="Genomic_DNA"/>
</dbReference>
<feature type="region of interest" description="Disordered" evidence="1">
    <location>
        <begin position="347"/>
        <end position="368"/>
    </location>
</feature>
<dbReference type="GO" id="GO:0005886">
    <property type="term" value="C:plasma membrane"/>
    <property type="evidence" value="ECO:0007669"/>
    <property type="project" value="TreeGrafter"/>
</dbReference>
<feature type="transmembrane region" description="Helical" evidence="2">
    <location>
        <begin position="86"/>
        <end position="106"/>
    </location>
</feature>
<organism evidence="3 4">
    <name type="scientific">Cryobacterium fucosi</name>
    <dbReference type="NCBI Taxonomy" id="1259157"/>
    <lineage>
        <taxon>Bacteria</taxon>
        <taxon>Bacillati</taxon>
        <taxon>Actinomycetota</taxon>
        <taxon>Actinomycetes</taxon>
        <taxon>Micrococcales</taxon>
        <taxon>Microbacteriaceae</taxon>
        <taxon>Cryobacterium</taxon>
    </lineage>
</organism>
<protein>
    <submittedName>
        <fullName evidence="3">EscU/YscU/HrcU family type III secretion system export apparatus switch protein</fullName>
    </submittedName>
</protein>
<dbReference type="Gene3D" id="3.40.1690.10">
    <property type="entry name" value="secretion proteins EscU"/>
    <property type="match status" value="1"/>
</dbReference>
<dbReference type="PANTHER" id="PTHR30531">
    <property type="entry name" value="FLAGELLAR BIOSYNTHETIC PROTEIN FLHB"/>
    <property type="match status" value="1"/>
</dbReference>
<feature type="compositionally biased region" description="Basic and acidic residues" evidence="1">
    <location>
        <begin position="217"/>
        <end position="229"/>
    </location>
</feature>
<feature type="transmembrane region" description="Helical" evidence="2">
    <location>
        <begin position="187"/>
        <end position="207"/>
    </location>
</feature>
<keyword evidence="4" id="KW-1185">Reference proteome</keyword>
<keyword evidence="2" id="KW-0472">Membrane</keyword>
<keyword evidence="2" id="KW-0812">Transmembrane</keyword>
<dbReference type="InterPro" id="IPR029025">
    <property type="entry name" value="T3SS_substrate_exporter_C"/>
</dbReference>
<keyword evidence="2" id="KW-1133">Transmembrane helix</keyword>
<evidence type="ECO:0000313" key="4">
    <source>
        <dbReference type="Proteomes" id="UP000298313"/>
    </source>
</evidence>
<evidence type="ECO:0000256" key="2">
    <source>
        <dbReference type="SAM" id="Phobius"/>
    </source>
</evidence>
<feature type="region of interest" description="Disordered" evidence="1">
    <location>
        <begin position="215"/>
        <end position="240"/>
    </location>
</feature>
<reference evidence="3 4" key="1">
    <citation type="submission" date="2019-03" db="EMBL/GenBank/DDBJ databases">
        <title>Genomics of glacier-inhabiting Cryobacterium strains.</title>
        <authorList>
            <person name="Liu Q."/>
            <person name="Xin Y.-H."/>
        </authorList>
    </citation>
    <scope>NUCLEOTIDE SEQUENCE [LARGE SCALE GENOMIC DNA]</scope>
    <source>
        <strain evidence="3 4">Hh4</strain>
    </source>
</reference>
<proteinExistence type="predicted"/>
<sequence>MSDSGEKTEQATDKRMREVRSKGQLSKSQDLTAWLGIGAAAIMTPITISLGAQAGTAQMFSIRSLVARPDPELAVQMLGESLGSMAGVLTPMLATVFVTVLIGAVAQGGVHFKKVAGKYEQFNLVTGFARTFGGQAVWQGVTALLKTVAVGLVLTLVIQGLMPILMAAGGLPVMALIGAAGGGAASLVQSAVIAGLVLAAADVFVVIRRNRKRTRMTKKEVKDENKSSDGDPQVKSQRRSRQLAMSRNRMIASVATSDVVLINPTHFAVALKYEPGKSAPRVVAKGAGVIAARIREQAETDNVPIVRDIPLARALHADCEIGEEIPVELYNAVARVLAFVMALKSRGSGAGSGAHTVTEPALTAGGHR</sequence>
<dbReference type="PANTHER" id="PTHR30531:SF12">
    <property type="entry name" value="FLAGELLAR BIOSYNTHETIC PROTEIN FLHB"/>
    <property type="match status" value="1"/>
</dbReference>
<dbReference type="OrthoDB" id="9807950at2"/>
<feature type="compositionally biased region" description="Basic and acidic residues" evidence="1">
    <location>
        <begin position="1"/>
        <end position="21"/>
    </location>
</feature>
<feature type="region of interest" description="Disordered" evidence="1">
    <location>
        <begin position="1"/>
        <end position="24"/>
    </location>
</feature>